<name>A0AA39D3H3_9EURO</name>
<dbReference type="AlphaFoldDB" id="A0AA39D3H3"/>
<accession>A0AA39D3H3</accession>
<sequence length="332" mass="36214">MGAAISAVALAGSILAGSLVTAIAGLRITHETSVKYEDVDSPLREAKVEARNLEATCATFTLVNGFQTWGEDTAIALAWNGGSSNANKDVEEVLVPFSSEDTAISRHWNETAPLWMSIKNHGESPVCIAGVSIKIGDHFEWVLSGELGRICGAAYYESSRYVLPEDRYTQAPPCVWVERDHPIRLNLAVESEQIGYEVKDPTDLCRSPFMTWAPGNSAGAERRQMSGGSPFDGTLIKSARLISSAVRLCGAATSQGPSFLSLSERIYCDMETRNLYPVCEEGMEGVCFDLEDDELVEVKKPGAIGHRGIDHGASRLEKARVMQTFKKVIEWH</sequence>
<dbReference type="EMBL" id="JAPDRN010000005">
    <property type="protein sequence ID" value="KAJ9644896.1"/>
    <property type="molecule type" value="Genomic_DNA"/>
</dbReference>
<evidence type="ECO:0000313" key="1">
    <source>
        <dbReference type="EMBL" id="KAJ9644896.1"/>
    </source>
</evidence>
<evidence type="ECO:0000313" key="2">
    <source>
        <dbReference type="Proteomes" id="UP001172681"/>
    </source>
</evidence>
<gene>
    <name evidence="1" type="ORF">H2204_001358</name>
</gene>
<organism evidence="1 2">
    <name type="scientific">Knufia peltigerae</name>
    <dbReference type="NCBI Taxonomy" id="1002370"/>
    <lineage>
        <taxon>Eukaryota</taxon>
        <taxon>Fungi</taxon>
        <taxon>Dikarya</taxon>
        <taxon>Ascomycota</taxon>
        <taxon>Pezizomycotina</taxon>
        <taxon>Eurotiomycetes</taxon>
        <taxon>Chaetothyriomycetidae</taxon>
        <taxon>Chaetothyriales</taxon>
        <taxon>Trichomeriaceae</taxon>
        <taxon>Knufia</taxon>
    </lineage>
</organism>
<comment type="caution">
    <text evidence="1">The sequence shown here is derived from an EMBL/GenBank/DDBJ whole genome shotgun (WGS) entry which is preliminary data.</text>
</comment>
<proteinExistence type="predicted"/>
<reference evidence="1" key="1">
    <citation type="submission" date="2022-10" db="EMBL/GenBank/DDBJ databases">
        <title>Culturing micro-colonial fungi from biological soil crusts in the Mojave desert and describing Neophaeococcomyces mojavensis, and introducing the new genera and species Taxawa tesnikishii.</title>
        <authorList>
            <person name="Kurbessoian T."/>
            <person name="Stajich J.E."/>
        </authorList>
    </citation>
    <scope>NUCLEOTIDE SEQUENCE</scope>
    <source>
        <strain evidence="1">TK_35</strain>
    </source>
</reference>
<protein>
    <submittedName>
        <fullName evidence="1">Uncharacterized protein</fullName>
    </submittedName>
</protein>
<keyword evidence="2" id="KW-1185">Reference proteome</keyword>
<dbReference type="Proteomes" id="UP001172681">
    <property type="component" value="Unassembled WGS sequence"/>
</dbReference>